<dbReference type="Proteomes" id="UP000198611">
    <property type="component" value="Unassembled WGS sequence"/>
</dbReference>
<sequence length="95" mass="10730">MSYRARGSERLNDDLERFRAAVMRAGLRVEAAFGDGPRKRAAAAAVATFQSSRKRLLVARLLGRRTDFFEGQRTIKAVTFRGVEYMLSWSEGSEE</sequence>
<dbReference type="EMBL" id="FOMJ01000007">
    <property type="protein sequence ID" value="SFD67524.1"/>
    <property type="molecule type" value="Genomic_DNA"/>
</dbReference>
<dbReference type="RefSeq" id="WP_093428713.1">
    <property type="nucleotide sequence ID" value="NZ_FOMJ01000007.1"/>
</dbReference>
<organism evidence="1 2">
    <name type="scientific">Thiohalospira halophila DSM 15071</name>
    <dbReference type="NCBI Taxonomy" id="1123397"/>
    <lineage>
        <taxon>Bacteria</taxon>
        <taxon>Pseudomonadati</taxon>
        <taxon>Pseudomonadota</taxon>
        <taxon>Gammaproteobacteria</taxon>
        <taxon>Thiohalospirales</taxon>
        <taxon>Thiohalospiraceae</taxon>
        <taxon>Thiohalospira</taxon>
    </lineage>
</organism>
<keyword evidence="2" id="KW-1185">Reference proteome</keyword>
<gene>
    <name evidence="1" type="ORF">SAMN05660831_02079</name>
</gene>
<proteinExistence type="predicted"/>
<evidence type="ECO:0000313" key="2">
    <source>
        <dbReference type="Proteomes" id="UP000198611"/>
    </source>
</evidence>
<protein>
    <submittedName>
        <fullName evidence="1">Uncharacterized protein</fullName>
    </submittedName>
</protein>
<dbReference type="AlphaFoldDB" id="A0A1I1UA07"/>
<reference evidence="1 2" key="1">
    <citation type="submission" date="2016-10" db="EMBL/GenBank/DDBJ databases">
        <authorList>
            <person name="de Groot N.N."/>
        </authorList>
    </citation>
    <scope>NUCLEOTIDE SEQUENCE [LARGE SCALE GENOMIC DNA]</scope>
    <source>
        <strain evidence="1 2">HL3</strain>
    </source>
</reference>
<name>A0A1I1UA07_9GAMM</name>
<evidence type="ECO:0000313" key="1">
    <source>
        <dbReference type="EMBL" id="SFD67524.1"/>
    </source>
</evidence>
<accession>A0A1I1UA07</accession>
<dbReference type="STRING" id="1123397.SAMN05660831_02079"/>